<protein>
    <recommendedName>
        <fullName evidence="2">Calcineurin-like phosphoesterase domain-containing protein</fullName>
    </recommendedName>
</protein>
<dbReference type="AlphaFoldDB" id="A0AAD5YDR8"/>
<evidence type="ECO:0000313" key="4">
    <source>
        <dbReference type="Proteomes" id="UP001212997"/>
    </source>
</evidence>
<reference evidence="3" key="1">
    <citation type="submission" date="2022-07" db="EMBL/GenBank/DDBJ databases">
        <title>Genome Sequence of Physisporinus lineatus.</title>
        <authorList>
            <person name="Buettner E."/>
        </authorList>
    </citation>
    <scope>NUCLEOTIDE SEQUENCE</scope>
    <source>
        <strain evidence="3">VT162</strain>
    </source>
</reference>
<organism evidence="3 4">
    <name type="scientific">Meripilus lineatus</name>
    <dbReference type="NCBI Taxonomy" id="2056292"/>
    <lineage>
        <taxon>Eukaryota</taxon>
        <taxon>Fungi</taxon>
        <taxon>Dikarya</taxon>
        <taxon>Basidiomycota</taxon>
        <taxon>Agaricomycotina</taxon>
        <taxon>Agaricomycetes</taxon>
        <taxon>Polyporales</taxon>
        <taxon>Meripilaceae</taxon>
        <taxon>Meripilus</taxon>
    </lineage>
</organism>
<evidence type="ECO:0000259" key="2">
    <source>
        <dbReference type="Pfam" id="PF00149"/>
    </source>
</evidence>
<proteinExistence type="predicted"/>
<feature type="transmembrane region" description="Helical" evidence="1">
    <location>
        <begin position="12"/>
        <end position="36"/>
    </location>
</feature>
<evidence type="ECO:0000313" key="3">
    <source>
        <dbReference type="EMBL" id="KAJ3483069.1"/>
    </source>
</evidence>
<dbReference type="PANTHER" id="PTHR32440:SF0">
    <property type="entry name" value="PHOSPHATASE DCR2-RELATED"/>
    <property type="match status" value="1"/>
</dbReference>
<dbReference type="SUPFAM" id="SSF56300">
    <property type="entry name" value="Metallo-dependent phosphatases"/>
    <property type="match status" value="1"/>
</dbReference>
<keyword evidence="1" id="KW-0812">Transmembrane</keyword>
<dbReference type="EMBL" id="JANAWD010000243">
    <property type="protein sequence ID" value="KAJ3483069.1"/>
    <property type="molecule type" value="Genomic_DNA"/>
</dbReference>
<sequence length="681" mass="76439">MALTFQRLGRFLRSIFVPATSIFVFSLLLTFIFVLYQPTAGPGEIQRLGWQSWDIISDKLTTVNVPANASISIPPPSSTPPIGDVPAGVDWWDVATPETKIDYASLPLDVWDPLMPHDTGFSEIEVTQCWIDPFLASFGSNDLCAPPTTKEQDALKGKWVLVGRNINVQGFSYLNIYYRRTRRLDVPLITEIRILPQNLQPDNADATSSDGRRLWTRVSRVASPRGEKLNLWYKAEKTLLELSQDERNQLITEIDILYGDGAPWYGFEKLERPLASTSEKSKLEAVWVTIRKGVKPPPRAKPLHFSRDGNFRIMQVADLHYSVSAGVCKDTVINPCTHSDNLTNSLISRAIDAEKPDLIVFTGDQLNGQGTSWDAKSVLAKFSQIVTEKGVPWAAVFGNHDSEDGEMRESQLKYMQGLPYSLVQSGPKDIHGVGNYVLKVHSADPSRTQLLTLYFLDSGSYVKSWYDFGGLIHSSEYDYIHQDQIDWFLEESAQISPIERPFRPDGSKDLGDIWARQDQITPNTRRLAKPNALMFFHIPLQETFNAADRHPDTARPLDTGLSGLEGHGASLKNDGFFEKGIMKAMESDHSGTSHAHEVKVIGNGHNHITENCRRVRGVWFCFNGGSSYSGYGKVGFDRRFRVYDINDYGETIRTWQRTEHLEIHNSLILSGKGSPPAYQGS</sequence>
<keyword evidence="1" id="KW-1133">Transmembrane helix</keyword>
<gene>
    <name evidence="3" type="ORF">NLI96_g6554</name>
</gene>
<dbReference type="Pfam" id="PF00149">
    <property type="entry name" value="Metallophos"/>
    <property type="match status" value="1"/>
</dbReference>
<dbReference type="CDD" id="cd07383">
    <property type="entry name" value="MPP_Dcr2"/>
    <property type="match status" value="1"/>
</dbReference>
<comment type="caution">
    <text evidence="3">The sequence shown here is derived from an EMBL/GenBank/DDBJ whole genome shotgun (WGS) entry which is preliminary data.</text>
</comment>
<dbReference type="GO" id="GO:0005737">
    <property type="term" value="C:cytoplasm"/>
    <property type="evidence" value="ECO:0007669"/>
    <property type="project" value="TreeGrafter"/>
</dbReference>
<evidence type="ECO:0000256" key="1">
    <source>
        <dbReference type="SAM" id="Phobius"/>
    </source>
</evidence>
<dbReference type="InterPro" id="IPR029052">
    <property type="entry name" value="Metallo-depent_PP-like"/>
</dbReference>
<accession>A0AAD5YDR8</accession>
<keyword evidence="4" id="KW-1185">Reference proteome</keyword>
<feature type="domain" description="Calcineurin-like phosphoesterase" evidence="2">
    <location>
        <begin position="311"/>
        <end position="443"/>
    </location>
</feature>
<dbReference type="Proteomes" id="UP001212997">
    <property type="component" value="Unassembled WGS sequence"/>
</dbReference>
<dbReference type="InterPro" id="IPR004843">
    <property type="entry name" value="Calcineurin-like_PHP"/>
</dbReference>
<dbReference type="PANTHER" id="PTHR32440">
    <property type="entry name" value="PHOSPHATASE DCR2-RELATED-RELATED"/>
    <property type="match status" value="1"/>
</dbReference>
<dbReference type="Gene3D" id="3.60.21.10">
    <property type="match status" value="1"/>
</dbReference>
<name>A0AAD5YDR8_9APHY</name>
<keyword evidence="1" id="KW-0472">Membrane</keyword>
<dbReference type="GO" id="GO:0004721">
    <property type="term" value="F:phosphoprotein phosphatase activity"/>
    <property type="evidence" value="ECO:0007669"/>
    <property type="project" value="TreeGrafter"/>
</dbReference>